<gene>
    <name evidence="2" type="ORF">EV695_1648</name>
</gene>
<sequence length="118" mass="12828">MKLFKGCIPEKNVNVSKFGVGAILACMFMFNSMNAAEYSGLLHSPFIQKVKCELKCTSNGAGGSDCVFVPAGCNNKSDLKLPNSRLDSVTNPKLSNPKLVNPKRNLLPGDHFQPKKIK</sequence>
<evidence type="ECO:0000313" key="3">
    <source>
        <dbReference type="Proteomes" id="UP000294887"/>
    </source>
</evidence>
<dbReference type="RefSeq" id="WP_131905448.1">
    <property type="nucleotide sequence ID" value="NZ_BAAAFU010000004.1"/>
</dbReference>
<proteinExistence type="predicted"/>
<comment type="caution">
    <text evidence="2">The sequence shown here is derived from an EMBL/GenBank/DDBJ whole genome shotgun (WGS) entry which is preliminary data.</text>
</comment>
<dbReference type="Proteomes" id="UP000294887">
    <property type="component" value="Unassembled WGS sequence"/>
</dbReference>
<organism evidence="2 3">
    <name type="scientific">Cocleimonas flava</name>
    <dbReference type="NCBI Taxonomy" id="634765"/>
    <lineage>
        <taxon>Bacteria</taxon>
        <taxon>Pseudomonadati</taxon>
        <taxon>Pseudomonadota</taxon>
        <taxon>Gammaproteobacteria</taxon>
        <taxon>Thiotrichales</taxon>
        <taxon>Thiotrichaceae</taxon>
        <taxon>Cocleimonas</taxon>
    </lineage>
</organism>
<dbReference type="AlphaFoldDB" id="A0A4V2P8U7"/>
<evidence type="ECO:0000256" key="1">
    <source>
        <dbReference type="SAM" id="MobiDB-lite"/>
    </source>
</evidence>
<protein>
    <submittedName>
        <fullName evidence="2">Uncharacterized protein</fullName>
    </submittedName>
</protein>
<feature type="region of interest" description="Disordered" evidence="1">
    <location>
        <begin position="76"/>
        <end position="118"/>
    </location>
</feature>
<dbReference type="EMBL" id="SMFQ01000003">
    <property type="protein sequence ID" value="TCJ87145.1"/>
    <property type="molecule type" value="Genomic_DNA"/>
</dbReference>
<accession>A0A4V2P8U7</accession>
<name>A0A4V2P8U7_9GAMM</name>
<evidence type="ECO:0000313" key="2">
    <source>
        <dbReference type="EMBL" id="TCJ87145.1"/>
    </source>
</evidence>
<feature type="compositionally biased region" description="Polar residues" evidence="1">
    <location>
        <begin position="85"/>
        <end position="94"/>
    </location>
</feature>
<keyword evidence="3" id="KW-1185">Reference proteome</keyword>
<reference evidence="2 3" key="1">
    <citation type="submission" date="2019-03" db="EMBL/GenBank/DDBJ databases">
        <title>Genomic Encyclopedia of Type Strains, Phase IV (KMG-IV): sequencing the most valuable type-strain genomes for metagenomic binning, comparative biology and taxonomic classification.</title>
        <authorList>
            <person name="Goeker M."/>
        </authorList>
    </citation>
    <scope>NUCLEOTIDE SEQUENCE [LARGE SCALE GENOMIC DNA]</scope>
    <source>
        <strain evidence="2 3">DSM 24830</strain>
    </source>
</reference>